<organism evidence="3 4">
    <name type="scientific">Niastella soli</name>
    <dbReference type="NCBI Taxonomy" id="2821487"/>
    <lineage>
        <taxon>Bacteria</taxon>
        <taxon>Pseudomonadati</taxon>
        <taxon>Bacteroidota</taxon>
        <taxon>Chitinophagia</taxon>
        <taxon>Chitinophagales</taxon>
        <taxon>Chitinophagaceae</taxon>
        <taxon>Niastella</taxon>
    </lineage>
</organism>
<dbReference type="RefSeq" id="WP_209140036.1">
    <property type="nucleotide sequence ID" value="NZ_JAGHKO010000004.1"/>
</dbReference>
<feature type="domain" description="Cyclophilin-like" evidence="2">
    <location>
        <begin position="48"/>
        <end position="156"/>
    </location>
</feature>
<gene>
    <name evidence="3" type="ORF">J7I42_16980</name>
</gene>
<name>A0ABS3YVK8_9BACT</name>
<dbReference type="Pfam" id="PF18050">
    <property type="entry name" value="Cyclophil_like2"/>
    <property type="match status" value="1"/>
</dbReference>
<evidence type="ECO:0000259" key="2">
    <source>
        <dbReference type="Pfam" id="PF18050"/>
    </source>
</evidence>
<sequence length="159" mass="17162">MRWIIIAGTFAIGLFFMSYAACGKGNSVDSISSDTTNINDTTTRIMKIKIGSVVFQASLLDNASARAFQSLLPLTLNMTELNGNEKYFDLSTNLPVNAANPGTISSGDLMLWGNKTLVLFYKSFSTSYSYTKLGVIDDPKGLAEAVGSGNVTITFEMNK</sequence>
<dbReference type="EMBL" id="JAGHKO010000004">
    <property type="protein sequence ID" value="MBO9201981.1"/>
    <property type="molecule type" value="Genomic_DNA"/>
</dbReference>
<dbReference type="InterPro" id="IPR029000">
    <property type="entry name" value="Cyclophilin-like_dom_sf"/>
</dbReference>
<proteinExistence type="predicted"/>
<evidence type="ECO:0000313" key="4">
    <source>
        <dbReference type="Proteomes" id="UP000677244"/>
    </source>
</evidence>
<keyword evidence="4" id="KW-1185">Reference proteome</keyword>
<feature type="signal peptide" evidence="1">
    <location>
        <begin position="1"/>
        <end position="20"/>
    </location>
</feature>
<comment type="caution">
    <text evidence="3">The sequence shown here is derived from an EMBL/GenBank/DDBJ whole genome shotgun (WGS) entry which is preliminary data.</text>
</comment>
<evidence type="ECO:0000256" key="1">
    <source>
        <dbReference type="SAM" id="SignalP"/>
    </source>
</evidence>
<protein>
    <recommendedName>
        <fullName evidence="2">Cyclophilin-like domain-containing protein</fullName>
    </recommendedName>
</protein>
<dbReference type="Proteomes" id="UP000677244">
    <property type="component" value="Unassembled WGS sequence"/>
</dbReference>
<dbReference type="Gene3D" id="2.40.100.20">
    <property type="match status" value="1"/>
</dbReference>
<accession>A0ABS3YVK8</accession>
<reference evidence="3 4" key="1">
    <citation type="submission" date="2021-03" db="EMBL/GenBank/DDBJ databases">
        <title>Assistant Professor.</title>
        <authorList>
            <person name="Huq M.A."/>
        </authorList>
    </citation>
    <scope>NUCLEOTIDE SEQUENCE [LARGE SCALE GENOMIC DNA]</scope>
    <source>
        <strain evidence="3 4">MAH-29</strain>
    </source>
</reference>
<evidence type="ECO:0000313" key="3">
    <source>
        <dbReference type="EMBL" id="MBO9201981.1"/>
    </source>
</evidence>
<feature type="chain" id="PRO_5047172392" description="Cyclophilin-like domain-containing protein" evidence="1">
    <location>
        <begin position="21"/>
        <end position="159"/>
    </location>
</feature>
<keyword evidence="1" id="KW-0732">Signal</keyword>
<dbReference type="InterPro" id="IPR041183">
    <property type="entry name" value="Cyclophilin-like"/>
</dbReference>
<dbReference type="SUPFAM" id="SSF50891">
    <property type="entry name" value="Cyclophilin-like"/>
    <property type="match status" value="1"/>
</dbReference>